<keyword evidence="5 8" id="KW-0443">Lipid metabolism</keyword>
<dbReference type="PANTHER" id="PTHR45266">
    <property type="entry name" value="OXALOACETATE DECARBOXYLASE ALPHA CHAIN"/>
    <property type="match status" value="1"/>
</dbReference>
<evidence type="ECO:0000256" key="9">
    <source>
        <dbReference type="SAM" id="MobiDB-lite"/>
    </source>
</evidence>
<feature type="compositionally biased region" description="Polar residues" evidence="9">
    <location>
        <begin position="66"/>
        <end position="75"/>
    </location>
</feature>
<reference evidence="11 12" key="1">
    <citation type="submission" date="2018-05" db="EMBL/GenBank/DDBJ databases">
        <title>Genomic analysis of Gracilibacillus dipsosauri DD1 reveals novel features of a salt-tolerant amylase.</title>
        <authorList>
            <person name="Deutch C.E."/>
            <person name="Yang S."/>
        </authorList>
    </citation>
    <scope>NUCLEOTIDE SEQUENCE [LARGE SCALE GENOMIC DNA]</scope>
    <source>
        <strain evidence="11 12">DD1</strain>
    </source>
</reference>
<dbReference type="Proteomes" id="UP000245624">
    <property type="component" value="Unassembled WGS sequence"/>
</dbReference>
<evidence type="ECO:0000256" key="4">
    <source>
        <dbReference type="ARBA" id="ARBA00022832"/>
    </source>
</evidence>
<evidence type="ECO:0000256" key="7">
    <source>
        <dbReference type="ARBA" id="ARBA00023267"/>
    </source>
</evidence>
<dbReference type="CDD" id="cd06850">
    <property type="entry name" value="biotinyl_domain"/>
    <property type="match status" value="1"/>
</dbReference>
<evidence type="ECO:0000259" key="10">
    <source>
        <dbReference type="PROSITE" id="PS50968"/>
    </source>
</evidence>
<proteinExistence type="predicted"/>
<dbReference type="FunFam" id="2.40.50.100:FF:000003">
    <property type="entry name" value="Acetyl-CoA carboxylase biotin carboxyl carrier protein"/>
    <property type="match status" value="1"/>
</dbReference>
<keyword evidence="12" id="KW-1185">Reference proteome</keyword>
<comment type="caution">
    <text evidence="11">The sequence shown here is derived from an EMBL/GenBank/DDBJ whole genome shotgun (WGS) entry which is preliminary data.</text>
</comment>
<dbReference type="Pfam" id="PF00364">
    <property type="entry name" value="Biotin_lipoyl"/>
    <property type="match status" value="1"/>
</dbReference>
<keyword evidence="7 8" id="KW-0092">Biotin</keyword>
<dbReference type="UniPathway" id="UPA00094"/>
<comment type="function">
    <text evidence="8">This protein is a component of the acetyl coenzyme A carboxylase complex; first, biotin carboxylase catalyzes the carboxylation of the carrier protein and then the transcarboxylase transfers the carboxyl group to form malonyl-CoA.</text>
</comment>
<evidence type="ECO:0000313" key="11">
    <source>
        <dbReference type="EMBL" id="PWU68553.1"/>
    </source>
</evidence>
<dbReference type="GO" id="GO:0003989">
    <property type="term" value="F:acetyl-CoA carboxylase activity"/>
    <property type="evidence" value="ECO:0007669"/>
    <property type="project" value="InterPro"/>
</dbReference>
<name>A0A317KYX4_9BACI</name>
<dbReference type="RefSeq" id="WP_109984199.1">
    <property type="nucleotide sequence ID" value="NZ_JAJUIE010000002.1"/>
</dbReference>
<dbReference type="InterPro" id="IPR011053">
    <property type="entry name" value="Single_hybrid_motif"/>
</dbReference>
<comment type="pathway">
    <text evidence="1 8">Lipid metabolism; fatty acid biosynthesis.</text>
</comment>
<keyword evidence="4 8" id="KW-0276">Fatty acid metabolism</keyword>
<evidence type="ECO:0000256" key="6">
    <source>
        <dbReference type="ARBA" id="ARBA00023160"/>
    </source>
</evidence>
<evidence type="ECO:0000256" key="2">
    <source>
        <dbReference type="ARBA" id="ARBA00017562"/>
    </source>
</evidence>
<dbReference type="InterPro" id="IPR000089">
    <property type="entry name" value="Biotin_lipoyl"/>
</dbReference>
<dbReference type="PANTHER" id="PTHR45266:SF3">
    <property type="entry name" value="OXALOACETATE DECARBOXYLASE ALPHA CHAIN"/>
    <property type="match status" value="1"/>
</dbReference>
<evidence type="ECO:0000256" key="3">
    <source>
        <dbReference type="ARBA" id="ARBA00022516"/>
    </source>
</evidence>
<organism evidence="11 12">
    <name type="scientific">Gracilibacillus dipsosauri</name>
    <dbReference type="NCBI Taxonomy" id="178340"/>
    <lineage>
        <taxon>Bacteria</taxon>
        <taxon>Bacillati</taxon>
        <taxon>Bacillota</taxon>
        <taxon>Bacilli</taxon>
        <taxon>Bacillales</taxon>
        <taxon>Bacillaceae</taxon>
        <taxon>Gracilibacillus</taxon>
    </lineage>
</organism>
<dbReference type="AlphaFoldDB" id="A0A317KYX4"/>
<keyword evidence="3 8" id="KW-0444">Lipid biosynthesis</keyword>
<feature type="region of interest" description="Disordered" evidence="9">
    <location>
        <begin position="59"/>
        <end position="81"/>
    </location>
</feature>
<dbReference type="PROSITE" id="PS50968">
    <property type="entry name" value="BIOTINYL_LIPOYL"/>
    <property type="match status" value="1"/>
</dbReference>
<dbReference type="InterPro" id="IPR001882">
    <property type="entry name" value="Biotin_BS"/>
</dbReference>
<dbReference type="PRINTS" id="PR01071">
    <property type="entry name" value="ACOABIOTINCC"/>
</dbReference>
<dbReference type="NCBIfam" id="TIGR00531">
    <property type="entry name" value="BCCP"/>
    <property type="match status" value="1"/>
</dbReference>
<feature type="domain" description="Lipoyl-binding" evidence="10">
    <location>
        <begin position="88"/>
        <end position="164"/>
    </location>
</feature>
<dbReference type="GO" id="GO:0009317">
    <property type="term" value="C:acetyl-CoA carboxylase complex"/>
    <property type="evidence" value="ECO:0007669"/>
    <property type="project" value="InterPro"/>
</dbReference>
<dbReference type="EMBL" id="QGTD01000008">
    <property type="protein sequence ID" value="PWU68553.1"/>
    <property type="molecule type" value="Genomic_DNA"/>
</dbReference>
<gene>
    <name evidence="11" type="ORF">DLJ74_08935</name>
</gene>
<dbReference type="NCBIfam" id="NF005457">
    <property type="entry name" value="PRK07051.1"/>
    <property type="match status" value="1"/>
</dbReference>
<dbReference type="PROSITE" id="PS00188">
    <property type="entry name" value="BIOTIN"/>
    <property type="match status" value="1"/>
</dbReference>
<accession>A0A317KYX4</accession>
<dbReference type="SUPFAM" id="SSF51230">
    <property type="entry name" value="Single hybrid motif"/>
    <property type="match status" value="1"/>
</dbReference>
<evidence type="ECO:0000256" key="1">
    <source>
        <dbReference type="ARBA" id="ARBA00005194"/>
    </source>
</evidence>
<dbReference type="InterPro" id="IPR001249">
    <property type="entry name" value="AcCoA_biotinCC"/>
</dbReference>
<evidence type="ECO:0000256" key="5">
    <source>
        <dbReference type="ARBA" id="ARBA00023098"/>
    </source>
</evidence>
<dbReference type="Gene3D" id="2.40.50.100">
    <property type="match status" value="1"/>
</dbReference>
<keyword evidence="6 8" id="KW-0275">Fatty acid biosynthesis</keyword>
<evidence type="ECO:0000256" key="8">
    <source>
        <dbReference type="RuleBase" id="RU364072"/>
    </source>
</evidence>
<dbReference type="GO" id="GO:0006633">
    <property type="term" value="P:fatty acid biosynthetic process"/>
    <property type="evidence" value="ECO:0007669"/>
    <property type="project" value="UniProtKB-UniPathway"/>
</dbReference>
<protein>
    <recommendedName>
        <fullName evidence="2 8">Biotin carboxyl carrier protein of acetyl-CoA carboxylase</fullName>
    </recommendedName>
</protein>
<dbReference type="InterPro" id="IPR050709">
    <property type="entry name" value="Biotin_Carboxyl_Carrier/Decarb"/>
</dbReference>
<sequence length="166" mass="18440">MLSIQEMEALIDKLDQSSIDEFSYEANGAKIKLKKHHSVVQTVTNEAVHIPQTPQIKEQVAPSIEKPSQSEQATVQEEKPVVESKDYDFEVVSPMVGTFYSSPSPDKPAFVQVGDQVSENTVICIVEAMKLFNEIEADVKGTVTEVLVENGELVEYGQPLFRIKTV</sequence>
<evidence type="ECO:0000313" key="12">
    <source>
        <dbReference type="Proteomes" id="UP000245624"/>
    </source>
</evidence>
<dbReference type="OrthoDB" id="9811735at2"/>